<accession>A0AAV9HB42</accession>
<dbReference type="Pfam" id="PF13640">
    <property type="entry name" value="2OG-FeII_Oxy_3"/>
    <property type="match status" value="1"/>
</dbReference>
<gene>
    <name evidence="3" type="ORF">QBC42DRAFT_237836</name>
</gene>
<protein>
    <recommendedName>
        <fullName evidence="2">Prolyl 4-hydroxylase alpha subunit Fe(2+) 2OG dioxygenase domain-containing protein</fullName>
    </recommendedName>
</protein>
<dbReference type="AlphaFoldDB" id="A0AAV9HB42"/>
<organism evidence="3 4">
    <name type="scientific">Cladorrhinum samala</name>
    <dbReference type="NCBI Taxonomy" id="585594"/>
    <lineage>
        <taxon>Eukaryota</taxon>
        <taxon>Fungi</taxon>
        <taxon>Dikarya</taxon>
        <taxon>Ascomycota</taxon>
        <taxon>Pezizomycotina</taxon>
        <taxon>Sordariomycetes</taxon>
        <taxon>Sordariomycetidae</taxon>
        <taxon>Sordariales</taxon>
        <taxon>Podosporaceae</taxon>
        <taxon>Cladorrhinum</taxon>
    </lineage>
</organism>
<evidence type="ECO:0000313" key="3">
    <source>
        <dbReference type="EMBL" id="KAK4456763.1"/>
    </source>
</evidence>
<proteinExistence type="predicted"/>
<feature type="domain" description="Prolyl 4-hydroxylase alpha subunit Fe(2+) 2OG dioxygenase" evidence="2">
    <location>
        <begin position="129"/>
        <end position="212"/>
    </location>
</feature>
<comment type="caution">
    <text evidence="3">The sequence shown here is derived from an EMBL/GenBank/DDBJ whole genome shotgun (WGS) entry which is preliminary data.</text>
</comment>
<dbReference type="Proteomes" id="UP001321749">
    <property type="component" value="Unassembled WGS sequence"/>
</dbReference>
<reference evidence="3" key="1">
    <citation type="journal article" date="2023" name="Mol. Phylogenet. Evol.">
        <title>Genome-scale phylogeny and comparative genomics of the fungal order Sordariales.</title>
        <authorList>
            <person name="Hensen N."/>
            <person name="Bonometti L."/>
            <person name="Westerberg I."/>
            <person name="Brannstrom I.O."/>
            <person name="Guillou S."/>
            <person name="Cros-Aarteil S."/>
            <person name="Calhoun S."/>
            <person name="Haridas S."/>
            <person name="Kuo A."/>
            <person name="Mondo S."/>
            <person name="Pangilinan J."/>
            <person name="Riley R."/>
            <person name="LaButti K."/>
            <person name="Andreopoulos B."/>
            <person name="Lipzen A."/>
            <person name="Chen C."/>
            <person name="Yan M."/>
            <person name="Daum C."/>
            <person name="Ng V."/>
            <person name="Clum A."/>
            <person name="Steindorff A."/>
            <person name="Ohm R.A."/>
            <person name="Martin F."/>
            <person name="Silar P."/>
            <person name="Natvig D.O."/>
            <person name="Lalanne C."/>
            <person name="Gautier V."/>
            <person name="Ament-Velasquez S.L."/>
            <person name="Kruys A."/>
            <person name="Hutchinson M.I."/>
            <person name="Powell A.J."/>
            <person name="Barry K."/>
            <person name="Miller A.N."/>
            <person name="Grigoriev I.V."/>
            <person name="Debuchy R."/>
            <person name="Gladieux P."/>
            <person name="Hiltunen Thoren M."/>
            <person name="Johannesson H."/>
        </authorList>
    </citation>
    <scope>NUCLEOTIDE SEQUENCE</scope>
    <source>
        <strain evidence="3">PSN324</strain>
    </source>
</reference>
<evidence type="ECO:0000256" key="1">
    <source>
        <dbReference type="SAM" id="MobiDB-lite"/>
    </source>
</evidence>
<evidence type="ECO:0000313" key="4">
    <source>
        <dbReference type="Proteomes" id="UP001321749"/>
    </source>
</evidence>
<dbReference type="PANTHER" id="PTHR33099:SF7">
    <property type="entry name" value="MYND-TYPE DOMAIN-CONTAINING PROTEIN"/>
    <property type="match status" value="1"/>
</dbReference>
<name>A0AAV9HB42_9PEZI</name>
<dbReference type="Gene3D" id="2.60.120.620">
    <property type="entry name" value="q2cbj1_9rhob like domain"/>
    <property type="match status" value="1"/>
</dbReference>
<dbReference type="InterPro" id="IPR044862">
    <property type="entry name" value="Pro_4_hyd_alph_FE2OG_OXY"/>
</dbReference>
<feature type="region of interest" description="Disordered" evidence="1">
    <location>
        <begin position="943"/>
        <end position="975"/>
    </location>
</feature>
<feature type="region of interest" description="Disordered" evidence="1">
    <location>
        <begin position="313"/>
        <end position="346"/>
    </location>
</feature>
<dbReference type="PANTHER" id="PTHR33099">
    <property type="entry name" value="FE2OG DIOXYGENASE DOMAIN-CONTAINING PROTEIN"/>
    <property type="match status" value="1"/>
</dbReference>
<reference evidence="3" key="2">
    <citation type="submission" date="2023-06" db="EMBL/GenBank/DDBJ databases">
        <authorList>
            <consortium name="Lawrence Berkeley National Laboratory"/>
            <person name="Mondo S.J."/>
            <person name="Hensen N."/>
            <person name="Bonometti L."/>
            <person name="Westerberg I."/>
            <person name="Brannstrom I.O."/>
            <person name="Guillou S."/>
            <person name="Cros-Aarteil S."/>
            <person name="Calhoun S."/>
            <person name="Haridas S."/>
            <person name="Kuo A."/>
            <person name="Pangilinan J."/>
            <person name="Riley R."/>
            <person name="Labutti K."/>
            <person name="Andreopoulos B."/>
            <person name="Lipzen A."/>
            <person name="Chen C."/>
            <person name="Yanf M."/>
            <person name="Daum C."/>
            <person name="Ng V."/>
            <person name="Clum A."/>
            <person name="Steindorff A."/>
            <person name="Ohm R."/>
            <person name="Martin F."/>
            <person name="Silar P."/>
            <person name="Natvig D."/>
            <person name="Lalanne C."/>
            <person name="Gautier V."/>
            <person name="Ament-Velasquez S.L."/>
            <person name="Kruys A."/>
            <person name="Hutchinson M.I."/>
            <person name="Powell A.J."/>
            <person name="Barry K."/>
            <person name="Miller A.N."/>
            <person name="Grigoriev I.V."/>
            <person name="Debuchy R."/>
            <person name="Gladieux P."/>
            <person name="Thoren M.H."/>
            <person name="Johannesson H."/>
        </authorList>
    </citation>
    <scope>NUCLEOTIDE SEQUENCE</scope>
    <source>
        <strain evidence="3">PSN324</strain>
    </source>
</reference>
<sequence length="975" mass="108928">MARQRSDPNTKIRRDLCKALDEIKTSGSFAAFSRIAHTSIRPIAVRDVGEIPHPLKEATARQLIDKARQAPYGKGSETFVDTSVRNTWELDAAQLDLSPHWASTVKVACKWVGQQLGITAPVTAELYKMLIYEKGALFKPHTDTEKIPGMFGTLVICLPSEHQGGDLVVKHRDVTKVFKTSEKQPSMACWFSDVTHEVLPVTSGFRWVLTYNLAIPQQQAVGRPSAAMQTPELDSLRTALRAWLESQGPNDHDHEPGFLYYLLDHTYTEANLSLHSLKGADQTRMQCLKDICQDQNVTLLLGVIEKEQTGGCEEIWDDNDPYGEWGYDDEDSDADDSDDSDDGNVDDDWHSFVDIIDTDISIKRLVTTDGSTLREGMTLVDGELEENLLQDHDDPFHKAERGEQDYSGFTGNEGVSATHWYRMTVAVIIPNDALDHFLVKGSSSKDAQNLLPRYLAKCSEPATRASAMKLVRYLAHMAWSDSLNGRSFFSYSYSGSPDPFVFDEEIALQYVATVLEHREYKLFCEAMEWFKTKLGAPLYTLVKEAAAKDSFDFTQIQSKLARTLCSHSVAHQMQLLIALGLPSDPSHNPQIVKWAADKIVPAAIEACRGPTVECASGSAIVNMVSAYHDIEYLKTRLIPVIENQVALTPFALSAVLSMIRLATEGVLDRAATLELCKPLVASVLNNVNVASLRTREAADAEYNSSKPSRIWDHVQRVIQSRRHPHPEMYINPSLLTECFTRCAQVGWEDLARRFCLKIVADIGQVPSDEFHFLWIPFVRELISALDAAKIPLSTPRYQEAARAILETYLEKRVGMEPSGASDFSGQGPVSCNCNDCVVLNAFLASGQRTWEFMASEKRRRHVQTMVVYLKHSCSCNIGATPRGRSHTLIVSKSVDTGAEAKRDWDNRYAQAWDQFTKFDQDKLKVLLGEQDYEKITSMRHLRFNKTGSANSERRLPGRPASGGDVVAGKKRGAHD</sequence>
<dbReference type="EMBL" id="MU865168">
    <property type="protein sequence ID" value="KAK4456763.1"/>
    <property type="molecule type" value="Genomic_DNA"/>
</dbReference>
<evidence type="ECO:0000259" key="2">
    <source>
        <dbReference type="Pfam" id="PF13640"/>
    </source>
</evidence>
<keyword evidence="4" id="KW-1185">Reference proteome</keyword>
<feature type="compositionally biased region" description="Acidic residues" evidence="1">
    <location>
        <begin position="314"/>
        <end position="346"/>
    </location>
</feature>